<dbReference type="RefSeq" id="WP_169383282.1">
    <property type="nucleotide sequence ID" value="NZ_JAAXLA010000042.1"/>
</dbReference>
<keyword evidence="1" id="KW-0503">Monooxygenase</keyword>
<dbReference type="Gene3D" id="3.30.70.100">
    <property type="match status" value="1"/>
</dbReference>
<accession>A0ABX1SE05</accession>
<name>A0ABX1SE05_9PSEU</name>
<dbReference type="Proteomes" id="UP000820669">
    <property type="component" value="Unassembled WGS sequence"/>
</dbReference>
<comment type="caution">
    <text evidence="1">The sequence shown here is derived from an EMBL/GenBank/DDBJ whole genome shotgun (WGS) entry which is preliminary data.</text>
</comment>
<proteinExistence type="predicted"/>
<reference evidence="1 2" key="1">
    <citation type="submission" date="2020-04" db="EMBL/GenBank/DDBJ databases">
        <authorList>
            <person name="Klaysubun C."/>
            <person name="Duangmal K."/>
            <person name="Lipun K."/>
        </authorList>
    </citation>
    <scope>NUCLEOTIDE SEQUENCE [LARGE SCALE GENOMIC DNA]</scope>
    <source>
        <strain evidence="1 2">K10HN5</strain>
    </source>
</reference>
<evidence type="ECO:0000313" key="2">
    <source>
        <dbReference type="Proteomes" id="UP000820669"/>
    </source>
</evidence>
<dbReference type="SUPFAM" id="SSF54909">
    <property type="entry name" value="Dimeric alpha+beta barrel"/>
    <property type="match status" value="1"/>
</dbReference>
<keyword evidence="2" id="KW-1185">Reference proteome</keyword>
<keyword evidence="1" id="KW-0560">Oxidoreductase</keyword>
<gene>
    <name evidence="1" type="ORF">HF526_21160</name>
</gene>
<protein>
    <submittedName>
        <fullName evidence="1">Antibiotic biosynthesis monooxygenase</fullName>
    </submittedName>
</protein>
<dbReference type="EMBL" id="JAAXLA010000042">
    <property type="protein sequence ID" value="NMH99806.1"/>
    <property type="molecule type" value="Genomic_DNA"/>
</dbReference>
<dbReference type="GO" id="GO:0004497">
    <property type="term" value="F:monooxygenase activity"/>
    <property type="evidence" value="ECO:0007669"/>
    <property type="project" value="UniProtKB-KW"/>
</dbReference>
<organism evidence="1 2">
    <name type="scientific">Pseudonocardia acidicola</name>
    <dbReference type="NCBI Taxonomy" id="2724939"/>
    <lineage>
        <taxon>Bacteria</taxon>
        <taxon>Bacillati</taxon>
        <taxon>Actinomycetota</taxon>
        <taxon>Actinomycetes</taxon>
        <taxon>Pseudonocardiales</taxon>
        <taxon>Pseudonocardiaceae</taxon>
        <taxon>Pseudonocardia</taxon>
    </lineage>
</organism>
<dbReference type="InterPro" id="IPR011008">
    <property type="entry name" value="Dimeric_a/b-barrel"/>
</dbReference>
<evidence type="ECO:0000313" key="1">
    <source>
        <dbReference type="EMBL" id="NMH99806.1"/>
    </source>
</evidence>
<sequence>MAANPTVGLLVTMTARPGKENDIEQFLQDGKALVDEEPGTMAWFAVRLGDSTYGIFDVFADEAGRQAHLEGKVAQALMGRSAELFTAEPHIRKLDVLATKLP</sequence>